<dbReference type="InterPro" id="IPR027417">
    <property type="entry name" value="P-loop_NTPase"/>
</dbReference>
<dbReference type="Proteomes" id="UP000435138">
    <property type="component" value="Unassembled WGS sequence"/>
</dbReference>
<evidence type="ECO:0000313" key="1">
    <source>
        <dbReference type="EMBL" id="MQY45313.1"/>
    </source>
</evidence>
<dbReference type="Pfam" id="PF07015">
    <property type="entry name" value="VirC1"/>
    <property type="match status" value="1"/>
</dbReference>
<dbReference type="RefSeq" id="WP_153352846.1">
    <property type="nucleotide sequence ID" value="NZ_WIXI01000029.1"/>
</dbReference>
<dbReference type="PANTHER" id="PTHR13696">
    <property type="entry name" value="P-LOOP CONTAINING NUCLEOSIDE TRIPHOSPHATE HYDROLASE"/>
    <property type="match status" value="1"/>
</dbReference>
<reference evidence="1 2" key="1">
    <citation type="submission" date="2019-11" db="EMBL/GenBank/DDBJ databases">
        <title>Genome analysis of Rhizobacterium cereale a novel genus and species isolated from maize roots in North Spain.</title>
        <authorList>
            <person name="Menendez E."/>
            <person name="Flores-Felix J.D."/>
            <person name="Ramirez-Bahena M.-H."/>
            <person name="Igual J.M."/>
            <person name="Garcia-Fraile P."/>
            <person name="Peix A."/>
            <person name="Velazquez E."/>
        </authorList>
    </citation>
    <scope>NUCLEOTIDE SEQUENCE [LARGE SCALE GENOMIC DNA]</scope>
    <source>
        <strain evidence="1 2">RZME27</strain>
    </source>
</reference>
<dbReference type="InterPro" id="IPR050678">
    <property type="entry name" value="DNA_Partitioning_ATPase"/>
</dbReference>
<sequence length="224" mass="24491">MPVITVANPKGGAGKSTATLVLATSLAEQGASVVILDCDPNRAIKGWRAGSSRNPVLVDGDVTESSITAKLDEYRKKFQFVFVDLEGTASRLMSRALARAQLVVIPIQASPTDAELAARAINLIQEEEQAFEKIIPYQILFTRTSPAIATKLERQITSQLKASEVPMFRNHLNERSAYKAMFFYQLDLNELDSRDVNGLPAARDNAFRLAEELVNLVIGAKEAA</sequence>
<name>A0A6A8A376_9HYPH</name>
<organism evidence="1 2">
    <name type="scientific">Endobacterium cereale</name>
    <dbReference type="NCBI Taxonomy" id="2663029"/>
    <lineage>
        <taxon>Bacteria</taxon>
        <taxon>Pseudomonadati</taxon>
        <taxon>Pseudomonadota</taxon>
        <taxon>Alphaproteobacteria</taxon>
        <taxon>Hyphomicrobiales</taxon>
        <taxon>Rhizobiaceae</taxon>
        <taxon>Endobacterium</taxon>
    </lineage>
</organism>
<dbReference type="PIRSF" id="PIRSF009320">
    <property type="entry name" value="Nuc_binding_HP_1000"/>
    <property type="match status" value="1"/>
</dbReference>
<accession>A0A6A8A376</accession>
<protein>
    <submittedName>
        <fullName evidence="1">AAA family ATPase</fullName>
    </submittedName>
</protein>
<dbReference type="CDD" id="cd02042">
    <property type="entry name" value="ParAB_family"/>
    <property type="match status" value="1"/>
</dbReference>
<evidence type="ECO:0000313" key="2">
    <source>
        <dbReference type="Proteomes" id="UP000435138"/>
    </source>
</evidence>
<keyword evidence="2" id="KW-1185">Reference proteome</keyword>
<dbReference type="SUPFAM" id="SSF52540">
    <property type="entry name" value="P-loop containing nucleoside triphosphate hydrolases"/>
    <property type="match status" value="1"/>
</dbReference>
<gene>
    <name evidence="1" type="ORF">GAO09_04435</name>
</gene>
<dbReference type="Gene3D" id="3.40.50.300">
    <property type="entry name" value="P-loop containing nucleotide triphosphate hydrolases"/>
    <property type="match status" value="1"/>
</dbReference>
<dbReference type="PANTHER" id="PTHR13696:SF96">
    <property type="entry name" value="COBQ_COBB_MIND_PARA NUCLEOTIDE BINDING DOMAIN-CONTAINING PROTEIN"/>
    <property type="match status" value="1"/>
</dbReference>
<dbReference type="AlphaFoldDB" id="A0A6A8A376"/>
<comment type="caution">
    <text evidence="1">The sequence shown here is derived from an EMBL/GenBank/DDBJ whole genome shotgun (WGS) entry which is preliminary data.</text>
</comment>
<proteinExistence type="predicted"/>
<dbReference type="EMBL" id="WIXI01000029">
    <property type="protein sequence ID" value="MQY45313.1"/>
    <property type="molecule type" value="Genomic_DNA"/>
</dbReference>
<dbReference type="InterPro" id="IPR009744">
    <property type="entry name" value="VirC1"/>
</dbReference>